<proteinExistence type="predicted"/>
<name>A0A9P0H3W0_NEZVI</name>
<evidence type="ECO:0000313" key="2">
    <source>
        <dbReference type="Proteomes" id="UP001152798"/>
    </source>
</evidence>
<dbReference type="GO" id="GO:0006412">
    <property type="term" value="P:translation"/>
    <property type="evidence" value="ECO:0007669"/>
    <property type="project" value="TreeGrafter"/>
</dbReference>
<dbReference type="AlphaFoldDB" id="A0A9P0H3W0"/>
<dbReference type="InterPro" id="IPR044884">
    <property type="entry name" value="Ribosomal_mL55_sf"/>
</dbReference>
<evidence type="ECO:0008006" key="3">
    <source>
        <dbReference type="Google" id="ProtNLM"/>
    </source>
</evidence>
<dbReference type="GO" id="GO:0003735">
    <property type="term" value="F:structural constituent of ribosome"/>
    <property type="evidence" value="ECO:0007669"/>
    <property type="project" value="InterPro"/>
</dbReference>
<protein>
    <recommendedName>
        <fullName evidence="3">39S ribosomal protein L55, mitochondrial</fullName>
    </recommendedName>
</protein>
<organism evidence="1 2">
    <name type="scientific">Nezara viridula</name>
    <name type="common">Southern green stink bug</name>
    <name type="synonym">Cimex viridulus</name>
    <dbReference type="NCBI Taxonomy" id="85310"/>
    <lineage>
        <taxon>Eukaryota</taxon>
        <taxon>Metazoa</taxon>
        <taxon>Ecdysozoa</taxon>
        <taxon>Arthropoda</taxon>
        <taxon>Hexapoda</taxon>
        <taxon>Insecta</taxon>
        <taxon>Pterygota</taxon>
        <taxon>Neoptera</taxon>
        <taxon>Paraneoptera</taxon>
        <taxon>Hemiptera</taxon>
        <taxon>Heteroptera</taxon>
        <taxon>Panheteroptera</taxon>
        <taxon>Pentatomomorpha</taxon>
        <taxon>Pentatomoidea</taxon>
        <taxon>Pentatomidae</taxon>
        <taxon>Pentatominae</taxon>
        <taxon>Nezara</taxon>
    </lineage>
</organism>
<dbReference type="PANTHER" id="PTHR34095:SF1">
    <property type="entry name" value="LARGE RIBOSOMAL SUBUNIT PROTEIN ML55"/>
    <property type="match status" value="1"/>
</dbReference>
<keyword evidence="2" id="KW-1185">Reference proteome</keyword>
<evidence type="ECO:0000313" key="1">
    <source>
        <dbReference type="EMBL" id="CAH1394936.1"/>
    </source>
</evidence>
<dbReference type="PANTHER" id="PTHR34095">
    <property type="entry name" value="39S RIBOSOMAL PROTEIN L55, MITOCHONDRIAL"/>
    <property type="match status" value="1"/>
</dbReference>
<dbReference type="Proteomes" id="UP001152798">
    <property type="component" value="Chromosome 3"/>
</dbReference>
<gene>
    <name evidence="1" type="ORF">NEZAVI_LOCUS5296</name>
</gene>
<dbReference type="OrthoDB" id="9986315at2759"/>
<reference evidence="1" key="1">
    <citation type="submission" date="2022-01" db="EMBL/GenBank/DDBJ databases">
        <authorList>
            <person name="King R."/>
        </authorList>
    </citation>
    <scope>NUCLEOTIDE SEQUENCE</scope>
</reference>
<dbReference type="EMBL" id="OV725079">
    <property type="protein sequence ID" value="CAH1394936.1"/>
    <property type="molecule type" value="Genomic_DNA"/>
</dbReference>
<dbReference type="InterPro" id="IPR018615">
    <property type="entry name" value="Ribosomal_mL55"/>
</dbReference>
<accession>A0A9P0H3W0</accession>
<dbReference type="Gene3D" id="6.20.130.20">
    <property type="entry name" value="Mitochondrial ribosomal protein L55"/>
    <property type="match status" value="1"/>
</dbReference>
<dbReference type="Pfam" id="PF09776">
    <property type="entry name" value="Mitoc_L55"/>
    <property type="match status" value="1"/>
</dbReference>
<sequence>MPLLHNFLKIFHGSKCSLSSASAAITRIHRRDYLLQYMTKVVLSDGSSITVRYHEPKQIIQLPLDLSTLSEAEAKARLEKRRPKTKVKIQEEELASFSAKKYIHLIKKK</sequence>
<dbReference type="GO" id="GO:0005762">
    <property type="term" value="C:mitochondrial large ribosomal subunit"/>
    <property type="evidence" value="ECO:0007669"/>
    <property type="project" value="InterPro"/>
</dbReference>